<dbReference type="HOGENOM" id="CLU_281187_0_0_1"/>
<dbReference type="PROSITE" id="PS50011">
    <property type="entry name" value="PROTEIN_KINASE_DOM"/>
    <property type="match status" value="1"/>
</dbReference>
<dbReference type="InParanoid" id="W4KC44"/>
<dbReference type="PANTHER" id="PTHR38248:SF2">
    <property type="entry name" value="FUNK1 11"/>
    <property type="match status" value="1"/>
</dbReference>
<dbReference type="EMBL" id="KI925457">
    <property type="protein sequence ID" value="ETW82651.1"/>
    <property type="molecule type" value="Genomic_DNA"/>
</dbReference>
<accession>W4KC44</accession>
<dbReference type="InterPro" id="IPR011009">
    <property type="entry name" value="Kinase-like_dom_sf"/>
</dbReference>
<dbReference type="OrthoDB" id="5592585at2759"/>
<dbReference type="InterPro" id="IPR040976">
    <property type="entry name" value="Pkinase_fungal"/>
</dbReference>
<protein>
    <recommendedName>
        <fullName evidence="2">Protein kinase domain-containing protein</fullName>
    </recommendedName>
</protein>
<sequence length="1115" mass="127067">MAGKEGKNPLLRAGDQMMTKHPSCKAVMLLDLALEYGAIDFADALADFVILHNQPNLYPTLACKAANNLLILFQRLSIFHKIKFWNHDAFECEEGSDTLDVVHVRNARKDCQGHAVPGCFDTVLIDDGSVGPRGMTGLRIAQVHIVFKLSETVIAELFEPTHLPPPQHFAYVEWFTSFLSAPDPDHGLYIIKYAMQNEWHIAKMTVYYVISAALHLYINSTCAAQPQQIFLLPQQLITLQTMKDPAQRAHLKHQLSLCTQSIPAVMLSQDIIETQQCSIDTMLTATHCGLMHLKAIGSPRYSFLTCLYYEYEISCTRPKYSVDRLDKPVTLCCLLSWPCLQQSGREEDGTPTVARSPSHSAWPKCMVKGRDFGTRLFIIDERRFGYLGQTSCLLKSSPVNNKKSTTERFSTSTRTVPANEDYIQLIKEMRSQFVGPMPPNTFLRTFMPKSEGNRLSKGYHALFADLKIEKGFEKNFIQAVRESGLCPGLLFVDTNDQIDGNFHRKPDICVYKSDHEWAKTNFPLMEFHIERKPDSYDPFHDPPQDMKRSLREKYPFEHNTINGNHSREQISSYTASQFSVQSRAFTFSLLFVGKFVRFIRWDRAGAVVTSRIDWREKPWCLASFLWRFGHSSDNDRGYDTSVSIPTQDEILRTKAALRQRAIDVAVAQGGSEKDILTSIYSSDDTFRKFRVVDDGPDRQEHFFVASVPQWYTSSPTGRGTKGYEALDVATGKMVYLKDTWRYVALGFEKEGDTYRLLEEKKVQRIPHRVCSGDIEGQETRTHEFIKQKWCCRVAIQRHHHYRLVLGDLGRPLSQYTSTKELSQVMLDTIEAHQQAFNAGVLHQDISGGNILITDNGRGLLIDWDLSRRTELAVPAARLKSRTGTWQFMACARLLNPGNKTHEFWHDLESFFHVFLYHAILYQASRIPTTDDSSRIFEQIEEFFDSSSIRLDVPDTGGKFKLSFFQLTPTHFVEPDLSKFLNEMLLRIIFDLRDLFVPLYIARGTRSKHSTANSLPSLQAAQDELKSCSSLTEIFRTTLQLQGWTEDRSDGLFGKPPINRNIKRSAKRKGKDSELDNKPKQKKKKSRVSQNVSEIVVSSLVLGSSSIDEESDISDS</sequence>
<dbReference type="Pfam" id="PF17667">
    <property type="entry name" value="Pkinase_fungal"/>
    <property type="match status" value="1"/>
</dbReference>
<dbReference type="eggNOG" id="ENOG502SIZI">
    <property type="taxonomic scope" value="Eukaryota"/>
</dbReference>
<dbReference type="KEGG" id="hir:HETIRDRAFT_120858"/>
<proteinExistence type="predicted"/>
<gene>
    <name evidence="3" type="ORF">HETIRDRAFT_120858</name>
</gene>
<keyword evidence="4" id="KW-1185">Reference proteome</keyword>
<evidence type="ECO:0000313" key="3">
    <source>
        <dbReference type="EMBL" id="ETW82651.1"/>
    </source>
</evidence>
<dbReference type="PANTHER" id="PTHR38248">
    <property type="entry name" value="FUNK1 6"/>
    <property type="match status" value="1"/>
</dbReference>
<feature type="compositionally biased region" description="Basic residues" evidence="1">
    <location>
        <begin position="1060"/>
        <end position="1069"/>
    </location>
</feature>
<feature type="domain" description="Protein kinase" evidence="2">
    <location>
        <begin position="710"/>
        <end position="1011"/>
    </location>
</feature>
<dbReference type="AlphaFoldDB" id="W4KC44"/>
<dbReference type="InterPro" id="IPR000719">
    <property type="entry name" value="Prot_kinase_dom"/>
</dbReference>
<dbReference type="PROSITE" id="PS00109">
    <property type="entry name" value="PROTEIN_KINASE_TYR"/>
    <property type="match status" value="1"/>
</dbReference>
<dbReference type="SMART" id="SM00220">
    <property type="entry name" value="S_TKc"/>
    <property type="match status" value="1"/>
</dbReference>
<reference evidence="3 4" key="1">
    <citation type="journal article" date="2012" name="New Phytol.">
        <title>Insight into trade-off between wood decay and parasitism from the genome of a fungal forest pathogen.</title>
        <authorList>
            <person name="Olson A."/>
            <person name="Aerts A."/>
            <person name="Asiegbu F."/>
            <person name="Belbahri L."/>
            <person name="Bouzid O."/>
            <person name="Broberg A."/>
            <person name="Canback B."/>
            <person name="Coutinho P.M."/>
            <person name="Cullen D."/>
            <person name="Dalman K."/>
            <person name="Deflorio G."/>
            <person name="van Diepen L.T."/>
            <person name="Dunand C."/>
            <person name="Duplessis S."/>
            <person name="Durling M."/>
            <person name="Gonthier P."/>
            <person name="Grimwood J."/>
            <person name="Fossdal C.G."/>
            <person name="Hansson D."/>
            <person name="Henrissat B."/>
            <person name="Hietala A."/>
            <person name="Himmelstrand K."/>
            <person name="Hoffmeister D."/>
            <person name="Hogberg N."/>
            <person name="James T.Y."/>
            <person name="Karlsson M."/>
            <person name="Kohler A."/>
            <person name="Kues U."/>
            <person name="Lee Y.H."/>
            <person name="Lin Y.C."/>
            <person name="Lind M."/>
            <person name="Lindquist E."/>
            <person name="Lombard V."/>
            <person name="Lucas S."/>
            <person name="Lunden K."/>
            <person name="Morin E."/>
            <person name="Murat C."/>
            <person name="Park J."/>
            <person name="Raffaello T."/>
            <person name="Rouze P."/>
            <person name="Salamov A."/>
            <person name="Schmutz J."/>
            <person name="Solheim H."/>
            <person name="Stahlberg J."/>
            <person name="Velez H."/>
            <person name="de Vries R.P."/>
            <person name="Wiebenga A."/>
            <person name="Woodward S."/>
            <person name="Yakovlev I."/>
            <person name="Garbelotto M."/>
            <person name="Martin F."/>
            <person name="Grigoriev I.V."/>
            <person name="Stenlid J."/>
        </authorList>
    </citation>
    <scope>NUCLEOTIDE SEQUENCE [LARGE SCALE GENOMIC DNA]</scope>
    <source>
        <strain evidence="3 4">TC 32-1</strain>
    </source>
</reference>
<dbReference type="GO" id="GO:0004672">
    <property type="term" value="F:protein kinase activity"/>
    <property type="evidence" value="ECO:0007669"/>
    <property type="project" value="InterPro"/>
</dbReference>
<dbReference type="SUPFAM" id="SSF56112">
    <property type="entry name" value="Protein kinase-like (PK-like)"/>
    <property type="match status" value="1"/>
</dbReference>
<dbReference type="Proteomes" id="UP000030671">
    <property type="component" value="Unassembled WGS sequence"/>
</dbReference>
<feature type="region of interest" description="Disordered" evidence="1">
    <location>
        <begin position="1049"/>
        <end position="1090"/>
    </location>
</feature>
<organism evidence="3 4">
    <name type="scientific">Heterobasidion irregulare (strain TC 32-1)</name>
    <dbReference type="NCBI Taxonomy" id="747525"/>
    <lineage>
        <taxon>Eukaryota</taxon>
        <taxon>Fungi</taxon>
        <taxon>Dikarya</taxon>
        <taxon>Basidiomycota</taxon>
        <taxon>Agaricomycotina</taxon>
        <taxon>Agaricomycetes</taxon>
        <taxon>Russulales</taxon>
        <taxon>Bondarzewiaceae</taxon>
        <taxon>Heterobasidion</taxon>
        <taxon>Heterobasidion annosum species complex</taxon>
    </lineage>
</organism>
<dbReference type="InterPro" id="IPR008266">
    <property type="entry name" value="Tyr_kinase_AS"/>
</dbReference>
<dbReference type="Gene3D" id="1.10.510.10">
    <property type="entry name" value="Transferase(Phosphotransferase) domain 1"/>
    <property type="match status" value="1"/>
</dbReference>
<name>W4KC44_HETIT</name>
<dbReference type="RefSeq" id="XP_009544992.1">
    <property type="nucleotide sequence ID" value="XM_009546697.1"/>
</dbReference>
<dbReference type="GO" id="GO:0005524">
    <property type="term" value="F:ATP binding"/>
    <property type="evidence" value="ECO:0007669"/>
    <property type="project" value="InterPro"/>
</dbReference>
<evidence type="ECO:0000313" key="4">
    <source>
        <dbReference type="Proteomes" id="UP000030671"/>
    </source>
</evidence>
<dbReference type="GeneID" id="20666719"/>
<evidence type="ECO:0000256" key="1">
    <source>
        <dbReference type="SAM" id="MobiDB-lite"/>
    </source>
</evidence>
<evidence type="ECO:0000259" key="2">
    <source>
        <dbReference type="PROSITE" id="PS50011"/>
    </source>
</evidence>